<evidence type="ECO:0000313" key="3">
    <source>
        <dbReference type="Proteomes" id="UP001153714"/>
    </source>
</evidence>
<feature type="compositionally biased region" description="Polar residues" evidence="1">
    <location>
        <begin position="184"/>
        <end position="198"/>
    </location>
</feature>
<sequence length="407" mass="43941">MLPCPMDTIILPKGLANIGPGLGTKGKPLRDIVDQYKNFLKHKDSMVDTSIFLHSDSKDWNFESNDFKKSMSNISENSFNVDSLKVNKAGDVSFKRAVSFKTKNVEDTDDMHESPPPSKKSKFEPENNSREYQSIKSHERTDKPSWKSSEKDTSRNKIMQSSRNFQNLTVISQSSTGPARLKPESQSLNTNPPKNLNISKPPGTNDAPGVNMGSSVIPRMTFGAVLPRMPLNLSGPQGSNMGPCIGTPGVNMGPSCPPGVNMGPSGPPAMMNAPMGIMNSGPVEVNMGSIRMNMGPGPAPGVHMNTGPGGYGPPNLPPNSLRMNAPPQDSFELQFRNLPPSTTFPLLCEKISLCGQVLSLQLTTPGPLDDLASHQWRHDSFLAELALLLEQGFASVTPSWGGTLSRS</sequence>
<dbReference type="AlphaFoldDB" id="A0A9N9R7F4"/>
<organism evidence="2 3">
    <name type="scientific">Diatraea saccharalis</name>
    <name type="common">sugarcane borer</name>
    <dbReference type="NCBI Taxonomy" id="40085"/>
    <lineage>
        <taxon>Eukaryota</taxon>
        <taxon>Metazoa</taxon>
        <taxon>Ecdysozoa</taxon>
        <taxon>Arthropoda</taxon>
        <taxon>Hexapoda</taxon>
        <taxon>Insecta</taxon>
        <taxon>Pterygota</taxon>
        <taxon>Neoptera</taxon>
        <taxon>Endopterygota</taxon>
        <taxon>Lepidoptera</taxon>
        <taxon>Glossata</taxon>
        <taxon>Ditrysia</taxon>
        <taxon>Pyraloidea</taxon>
        <taxon>Crambidae</taxon>
        <taxon>Crambinae</taxon>
        <taxon>Diatraea</taxon>
    </lineage>
</organism>
<feature type="region of interest" description="Disordered" evidence="1">
    <location>
        <begin position="105"/>
        <end position="209"/>
    </location>
</feature>
<name>A0A9N9R7F4_9NEOP</name>
<evidence type="ECO:0000313" key="2">
    <source>
        <dbReference type="EMBL" id="CAG9790793.1"/>
    </source>
</evidence>
<dbReference type="Proteomes" id="UP001153714">
    <property type="component" value="Chromosome 3"/>
</dbReference>
<reference evidence="2" key="2">
    <citation type="submission" date="2022-10" db="EMBL/GenBank/DDBJ databases">
        <authorList>
            <consortium name="ENA_rothamsted_submissions"/>
            <consortium name="culmorum"/>
            <person name="King R."/>
        </authorList>
    </citation>
    <scope>NUCLEOTIDE SEQUENCE</scope>
</reference>
<dbReference type="EMBL" id="OU893334">
    <property type="protein sequence ID" value="CAG9790793.1"/>
    <property type="molecule type" value="Genomic_DNA"/>
</dbReference>
<keyword evidence="3" id="KW-1185">Reference proteome</keyword>
<gene>
    <name evidence="2" type="ORF">DIATSA_LOCUS8445</name>
</gene>
<reference evidence="2" key="1">
    <citation type="submission" date="2021-12" db="EMBL/GenBank/DDBJ databases">
        <authorList>
            <person name="King R."/>
        </authorList>
    </citation>
    <scope>NUCLEOTIDE SEQUENCE</scope>
</reference>
<feature type="compositionally biased region" description="Polar residues" evidence="1">
    <location>
        <begin position="156"/>
        <end position="177"/>
    </location>
</feature>
<proteinExistence type="predicted"/>
<protein>
    <submittedName>
        <fullName evidence="2">Uncharacterized protein</fullName>
    </submittedName>
</protein>
<evidence type="ECO:0000256" key="1">
    <source>
        <dbReference type="SAM" id="MobiDB-lite"/>
    </source>
</evidence>
<accession>A0A9N9R7F4</accession>
<feature type="compositionally biased region" description="Basic and acidic residues" evidence="1">
    <location>
        <begin position="136"/>
        <end position="155"/>
    </location>
</feature>
<dbReference type="OrthoDB" id="610462at2759"/>